<gene>
    <name evidence="2" type="ORF">FPZ22_02885</name>
</gene>
<evidence type="ECO:0000256" key="1">
    <source>
        <dbReference type="SAM" id="Phobius"/>
    </source>
</evidence>
<dbReference type="AlphaFoldDB" id="A0A518N236"/>
<keyword evidence="1" id="KW-1133">Transmembrane helix</keyword>
<feature type="transmembrane region" description="Helical" evidence="1">
    <location>
        <begin position="29"/>
        <end position="47"/>
    </location>
</feature>
<dbReference type="Proteomes" id="UP000316584">
    <property type="component" value="Chromosome"/>
</dbReference>
<keyword evidence="3" id="KW-1185">Reference proteome</keyword>
<sequence>MVWYSLYLLHQNLGVTVIGYLTKTGLSDLAAILVASVVMVALAHVSYRHVEKPGARLVMSFYERWRVRGWLGLPRPWIVRDGNQAGGTAGSASREP</sequence>
<keyword evidence="1" id="KW-0812">Transmembrane</keyword>
<keyword evidence="1" id="KW-0472">Membrane</keyword>
<accession>A0A518N236</accession>
<proteinExistence type="predicted"/>
<dbReference type="OrthoDB" id="9767863at2"/>
<name>A0A518N236_9GAMM</name>
<dbReference type="KEGG" id="lug:FPZ22_02885"/>
<evidence type="ECO:0000313" key="2">
    <source>
        <dbReference type="EMBL" id="QDW65967.1"/>
    </source>
</evidence>
<protein>
    <submittedName>
        <fullName evidence="2">Uncharacterized protein</fullName>
    </submittedName>
</protein>
<evidence type="ECO:0000313" key="3">
    <source>
        <dbReference type="Proteomes" id="UP000316584"/>
    </source>
</evidence>
<reference evidence="2 3" key="1">
    <citation type="submission" date="2019-07" db="EMBL/GenBank/DDBJ databases">
        <title>Full genome sequence of Luteimonas sp. Gr-4.</title>
        <authorList>
            <person name="Im W.-T."/>
        </authorList>
    </citation>
    <scope>NUCLEOTIDE SEQUENCE [LARGE SCALE GENOMIC DNA]</scope>
    <source>
        <strain evidence="2 3">Gr-4</strain>
    </source>
</reference>
<dbReference type="RefSeq" id="WP_144890090.1">
    <property type="nucleotide sequence ID" value="NZ_CP042218.1"/>
</dbReference>
<organism evidence="2 3">
    <name type="scientific">Luteimonas granuli</name>
    <dbReference type="NCBI Taxonomy" id="1176533"/>
    <lineage>
        <taxon>Bacteria</taxon>
        <taxon>Pseudomonadati</taxon>
        <taxon>Pseudomonadota</taxon>
        <taxon>Gammaproteobacteria</taxon>
        <taxon>Lysobacterales</taxon>
        <taxon>Lysobacteraceae</taxon>
        <taxon>Luteimonas</taxon>
    </lineage>
</organism>
<dbReference type="EMBL" id="CP042218">
    <property type="protein sequence ID" value="QDW65967.1"/>
    <property type="molecule type" value="Genomic_DNA"/>
</dbReference>